<dbReference type="Proteomes" id="UP000298347">
    <property type="component" value="Unassembled WGS sequence"/>
</dbReference>
<keyword evidence="1" id="KW-1133">Transmembrane helix</keyword>
<keyword evidence="1" id="KW-0812">Transmembrane</keyword>
<keyword evidence="3" id="KW-1185">Reference proteome</keyword>
<gene>
    <name evidence="2" type="ORF">E4665_05990</name>
</gene>
<feature type="transmembrane region" description="Helical" evidence="1">
    <location>
        <begin position="227"/>
        <end position="249"/>
    </location>
</feature>
<feature type="transmembrane region" description="Helical" evidence="1">
    <location>
        <begin position="150"/>
        <end position="170"/>
    </location>
</feature>
<feature type="transmembrane region" description="Helical" evidence="1">
    <location>
        <begin position="21"/>
        <end position="39"/>
    </location>
</feature>
<reference evidence="2 3" key="1">
    <citation type="journal article" date="2015" name="Int. J. Syst. Evol. Microbiol.">
        <title>Sporolactobacillus shoreae sp. nov. and Sporolactobacillus spathodeae sp. nov., two spore-forming lactic acid bacteria isolated from tree barks in Thailand.</title>
        <authorList>
            <person name="Thamacharoensuk T."/>
            <person name="Kitahara M."/>
            <person name="Ohkuma M."/>
            <person name="Thongchul N."/>
            <person name="Tanasupawat S."/>
        </authorList>
    </citation>
    <scope>NUCLEOTIDE SEQUENCE [LARGE SCALE GENOMIC DNA]</scope>
    <source>
        <strain evidence="2 3">BK92</strain>
    </source>
</reference>
<evidence type="ECO:0000313" key="3">
    <source>
        <dbReference type="Proteomes" id="UP000298347"/>
    </source>
</evidence>
<feature type="transmembrane region" description="Helical" evidence="1">
    <location>
        <begin position="70"/>
        <end position="90"/>
    </location>
</feature>
<comment type="caution">
    <text evidence="2">The sequence shown here is derived from an EMBL/GenBank/DDBJ whole genome shotgun (WGS) entry which is preliminary data.</text>
</comment>
<dbReference type="GO" id="GO:0005886">
    <property type="term" value="C:plasma membrane"/>
    <property type="evidence" value="ECO:0007669"/>
    <property type="project" value="UniProtKB-SubCell"/>
</dbReference>
<sequence>MSGFTAFFKKEIVEYLRSYKALILLCVFIIFGMMSPLLAKMMPDILSHQAINGITLNIPKPTFYDSFGQFFKNLSQMGMAVLLLIFGGVLSQDLSKGTLIMLLAKGLSRHAVILAKFAAALILWTASYAFAVMIQWGYTLYLFDKLPVPHLFFSLFCLWLFGIFILTILLMSSTLVGGAYSGLFLTTAALGALIVCQFIPGTDRFSPLALASDNAGLMTGAANLHHAVTAVWITVILIVSALAVSLVVFKKKSI</sequence>
<proteinExistence type="predicted"/>
<dbReference type="PANTHER" id="PTHR43471">
    <property type="entry name" value="ABC TRANSPORTER PERMEASE"/>
    <property type="match status" value="1"/>
</dbReference>
<dbReference type="Pfam" id="PF12679">
    <property type="entry name" value="ABC2_membrane_2"/>
    <property type="match status" value="1"/>
</dbReference>
<protein>
    <submittedName>
        <fullName evidence="2">ABC transporter permease</fullName>
    </submittedName>
</protein>
<dbReference type="OrthoDB" id="4187110at2"/>
<dbReference type="PANTHER" id="PTHR43471:SF14">
    <property type="entry name" value="ABC-2 TYPE TRANSPORT SYSTEM PERMEASE PROTEIN"/>
    <property type="match status" value="1"/>
</dbReference>
<organism evidence="2 3">
    <name type="scientific">Sporolactobacillus shoreae</name>
    <dbReference type="NCBI Taxonomy" id="1465501"/>
    <lineage>
        <taxon>Bacteria</taxon>
        <taxon>Bacillati</taxon>
        <taxon>Bacillota</taxon>
        <taxon>Bacilli</taxon>
        <taxon>Bacillales</taxon>
        <taxon>Sporolactobacillaceae</taxon>
        <taxon>Sporolactobacillus</taxon>
    </lineage>
</organism>
<accession>A0A4Z0GR10</accession>
<dbReference type="AlphaFoldDB" id="A0A4Z0GR10"/>
<feature type="transmembrane region" description="Helical" evidence="1">
    <location>
        <begin position="111"/>
        <end position="138"/>
    </location>
</feature>
<feature type="transmembrane region" description="Helical" evidence="1">
    <location>
        <begin position="182"/>
        <end position="200"/>
    </location>
</feature>
<dbReference type="EMBL" id="SRJD01000005">
    <property type="protein sequence ID" value="TGA98876.1"/>
    <property type="molecule type" value="Genomic_DNA"/>
</dbReference>
<dbReference type="GO" id="GO:0140359">
    <property type="term" value="F:ABC-type transporter activity"/>
    <property type="evidence" value="ECO:0007669"/>
    <property type="project" value="InterPro"/>
</dbReference>
<evidence type="ECO:0000256" key="1">
    <source>
        <dbReference type="SAM" id="Phobius"/>
    </source>
</evidence>
<name>A0A4Z0GR10_9BACL</name>
<keyword evidence="1" id="KW-0472">Membrane</keyword>
<dbReference type="RefSeq" id="WP_135347896.1">
    <property type="nucleotide sequence ID" value="NZ_SRJD01000005.1"/>
</dbReference>
<evidence type="ECO:0000313" key="2">
    <source>
        <dbReference type="EMBL" id="TGA98876.1"/>
    </source>
</evidence>